<keyword evidence="6" id="KW-0406">Ion transport</keyword>
<comment type="similarity">
    <text evidence="2">Belongs to the aromatic acid exporter (TC 2.A.85) family.</text>
</comment>
<dbReference type="eggNOG" id="KOG4711">
    <property type="taxonomic scope" value="Eukaryota"/>
</dbReference>
<dbReference type="PaxDb" id="3827-XP_004495501.1"/>
<organism evidence="10 11">
    <name type="scientific">Cicer arietinum</name>
    <name type="common">Chickpea</name>
    <name type="synonym">Garbanzo</name>
    <dbReference type="NCBI Taxonomy" id="3827"/>
    <lineage>
        <taxon>Eukaryota</taxon>
        <taxon>Viridiplantae</taxon>
        <taxon>Streptophyta</taxon>
        <taxon>Embryophyta</taxon>
        <taxon>Tracheophyta</taxon>
        <taxon>Spermatophyta</taxon>
        <taxon>Magnoliopsida</taxon>
        <taxon>eudicotyledons</taxon>
        <taxon>Gunneridae</taxon>
        <taxon>Pentapetalae</taxon>
        <taxon>rosids</taxon>
        <taxon>fabids</taxon>
        <taxon>Fabales</taxon>
        <taxon>Fabaceae</taxon>
        <taxon>Papilionoideae</taxon>
        <taxon>50 kb inversion clade</taxon>
        <taxon>NPAAA clade</taxon>
        <taxon>Hologalegina</taxon>
        <taxon>IRL clade</taxon>
        <taxon>Cicereae</taxon>
        <taxon>Cicer</taxon>
    </lineage>
</organism>
<evidence type="ECO:0000256" key="5">
    <source>
        <dbReference type="ARBA" id="ARBA00022989"/>
    </source>
</evidence>
<dbReference type="KEGG" id="cam:101490040"/>
<keyword evidence="4 9" id="KW-0812">Transmembrane</keyword>
<evidence type="ECO:0000256" key="4">
    <source>
        <dbReference type="ARBA" id="ARBA00022692"/>
    </source>
</evidence>
<keyword evidence="3" id="KW-0813">Transport</keyword>
<evidence type="ECO:0000256" key="6">
    <source>
        <dbReference type="ARBA" id="ARBA00023065"/>
    </source>
</evidence>
<dbReference type="OrthoDB" id="68611at2759"/>
<dbReference type="PANTHER" id="PTHR31086">
    <property type="entry name" value="ALUMINUM-ACTIVATED MALATE TRANSPORTER 10"/>
    <property type="match status" value="1"/>
</dbReference>
<evidence type="ECO:0000256" key="8">
    <source>
        <dbReference type="ARBA" id="ARBA00023303"/>
    </source>
</evidence>
<dbReference type="Pfam" id="PF11744">
    <property type="entry name" value="ALMT"/>
    <property type="match status" value="1"/>
</dbReference>
<feature type="transmembrane region" description="Helical" evidence="9">
    <location>
        <begin position="167"/>
        <end position="185"/>
    </location>
</feature>
<dbReference type="GO" id="GO:0016020">
    <property type="term" value="C:membrane"/>
    <property type="evidence" value="ECO:0007669"/>
    <property type="project" value="UniProtKB-SubCell"/>
</dbReference>
<feature type="transmembrane region" description="Helical" evidence="9">
    <location>
        <begin position="135"/>
        <end position="155"/>
    </location>
</feature>
<dbReference type="GeneID" id="101490040"/>
<dbReference type="InterPro" id="IPR020966">
    <property type="entry name" value="ALMT"/>
</dbReference>
<keyword evidence="10" id="KW-1185">Reference proteome</keyword>
<evidence type="ECO:0000313" key="10">
    <source>
        <dbReference type="Proteomes" id="UP000087171"/>
    </source>
</evidence>
<evidence type="ECO:0000256" key="7">
    <source>
        <dbReference type="ARBA" id="ARBA00023136"/>
    </source>
</evidence>
<reference evidence="10" key="1">
    <citation type="journal article" date="2013" name="Nat. Biotechnol.">
        <title>Draft genome sequence of chickpea (Cicer arietinum) provides a resource for trait improvement.</title>
        <authorList>
            <person name="Varshney R.K."/>
            <person name="Song C."/>
            <person name="Saxena R.K."/>
            <person name="Azam S."/>
            <person name="Yu S."/>
            <person name="Sharpe A.G."/>
            <person name="Cannon S."/>
            <person name="Baek J."/>
            <person name="Rosen B.D."/>
            <person name="Tar'an B."/>
            <person name="Millan T."/>
            <person name="Zhang X."/>
            <person name="Ramsay L.D."/>
            <person name="Iwata A."/>
            <person name="Wang Y."/>
            <person name="Nelson W."/>
            <person name="Farmer A.D."/>
            <person name="Gaur P.M."/>
            <person name="Soderlund C."/>
            <person name="Penmetsa R.V."/>
            <person name="Xu C."/>
            <person name="Bharti A.K."/>
            <person name="He W."/>
            <person name="Winter P."/>
            <person name="Zhao S."/>
            <person name="Hane J.K."/>
            <person name="Carrasquilla-Garcia N."/>
            <person name="Condie J.A."/>
            <person name="Upadhyaya H.D."/>
            <person name="Luo M.C."/>
            <person name="Thudi M."/>
            <person name="Gowda C.L."/>
            <person name="Singh N.P."/>
            <person name="Lichtenzveig J."/>
            <person name="Gali K.K."/>
            <person name="Rubio J."/>
            <person name="Nadarajan N."/>
            <person name="Dolezel J."/>
            <person name="Bansal K.C."/>
            <person name="Xu X."/>
            <person name="Edwards D."/>
            <person name="Zhang G."/>
            <person name="Kahl G."/>
            <person name="Gil J."/>
            <person name="Singh K.B."/>
            <person name="Datta S.K."/>
            <person name="Jackson S.A."/>
            <person name="Wang J."/>
            <person name="Cook D.R."/>
        </authorList>
    </citation>
    <scope>NUCLEOTIDE SEQUENCE [LARGE SCALE GENOMIC DNA]</scope>
    <source>
        <strain evidence="10">cv. CDC Frontier</strain>
    </source>
</reference>
<feature type="transmembrane region" description="Helical" evidence="9">
    <location>
        <begin position="87"/>
        <end position="105"/>
    </location>
</feature>
<reference evidence="11" key="2">
    <citation type="submission" date="2025-08" db="UniProtKB">
        <authorList>
            <consortium name="RefSeq"/>
        </authorList>
    </citation>
    <scope>IDENTIFICATION</scope>
    <source>
        <tissue evidence="11">Etiolated seedlings</tissue>
    </source>
</reference>
<dbReference type="Proteomes" id="UP000087171">
    <property type="component" value="Chromosome Ca4"/>
</dbReference>
<keyword evidence="5 9" id="KW-1133">Transmembrane helix</keyword>
<feature type="transmembrane region" description="Helical" evidence="9">
    <location>
        <begin position="56"/>
        <end position="75"/>
    </location>
</feature>
<dbReference type="GO" id="GO:0034220">
    <property type="term" value="P:monoatomic ion transmembrane transport"/>
    <property type="evidence" value="ECO:0007669"/>
    <property type="project" value="UniProtKB-KW"/>
</dbReference>
<evidence type="ECO:0000256" key="3">
    <source>
        <dbReference type="ARBA" id="ARBA00022448"/>
    </source>
</evidence>
<evidence type="ECO:0000256" key="9">
    <source>
        <dbReference type="SAM" id="Phobius"/>
    </source>
</evidence>
<dbReference type="RefSeq" id="XP_004495501.1">
    <property type="nucleotide sequence ID" value="XM_004495444.3"/>
</dbReference>
<evidence type="ECO:0000256" key="1">
    <source>
        <dbReference type="ARBA" id="ARBA00004141"/>
    </source>
</evidence>
<name>A0A1S2XW75_CICAR</name>
<gene>
    <name evidence="11" type="primary">LOC101490040</name>
</gene>
<keyword evidence="7 9" id="KW-0472">Membrane</keyword>
<feature type="transmembrane region" description="Helical" evidence="9">
    <location>
        <begin position="197"/>
        <end position="218"/>
    </location>
</feature>
<evidence type="ECO:0000313" key="11">
    <source>
        <dbReference type="RefSeq" id="XP_004495501.1"/>
    </source>
</evidence>
<accession>A0A1S2XW75</accession>
<protein>
    <submittedName>
        <fullName evidence="11">Aluminum-activated malate transporter 10 isoform X4</fullName>
    </submittedName>
</protein>
<evidence type="ECO:0000256" key="2">
    <source>
        <dbReference type="ARBA" id="ARBA00007079"/>
    </source>
</evidence>
<dbReference type="GO" id="GO:0015743">
    <property type="term" value="P:malate transport"/>
    <property type="evidence" value="ECO:0007669"/>
    <property type="project" value="InterPro"/>
</dbReference>
<comment type="subcellular location">
    <subcellularLocation>
        <location evidence="1">Membrane</location>
        <topology evidence="1">Multi-pass membrane protein</topology>
    </subcellularLocation>
</comment>
<dbReference type="AlphaFoldDB" id="A0A1S2XW75"/>
<proteinExistence type="inferred from homology"/>
<sequence length="473" mass="52906">MSQVKGVEWRIKVEDGRWKKAVTSCSMWTLIASFYSKLSKFIKKAWEIGVNDPRKFIHCLKVGIALTSVSLFYYLKPLYDGVGRNAMWAVMTVIVVFEYTAGATIYKSINRICGTTLAGLLAFGVHWVASRAGEQWEPVIVGFSLFLLASAATFSRFIPTIKARFDYGAMIFILTFSLVSVSGYRIDELFAMAQQRISTIIIGTSLCIIVSITIRPVWAGLELYVLVTGNLHKLANSLQGCVDQYFEAQTANEESNKKLMGYKCVLNSKASEDSMANLARWEPAHGNFNFCHPWKQYLKIGATMRRCASCIDALIGCIHSENKTSDNMKKIMSQSSMKVGTNSACVLRELAITIKSMTKSNKLDILVVEMNNSAQELQNLLKSYPDTHNNSNAKMEIPIIEIIQVVTVVSLITEIVARVEDIVKSVEELSNLAKFEPAMFKCDKSKQHSTDNKISPEEQEKDEVAIIKTLQMV</sequence>
<keyword evidence="8" id="KW-0407">Ion channel</keyword>